<protein>
    <submittedName>
        <fullName evidence="2">Nucleotide-diphospho-sugar transferase</fullName>
    </submittedName>
</protein>
<reference evidence="3" key="1">
    <citation type="submission" date="2016-10" db="EMBL/GenBank/DDBJ databases">
        <authorList>
            <person name="Varghese N."/>
            <person name="Submissions S."/>
        </authorList>
    </citation>
    <scope>NUCLEOTIDE SEQUENCE [LARGE SCALE GENOMIC DNA]</scope>
    <source>
        <strain evidence="3">Gh-48</strain>
    </source>
</reference>
<dbReference type="RefSeq" id="WP_091207983.1">
    <property type="nucleotide sequence ID" value="NZ_FOCL01000001.1"/>
</dbReference>
<organism evidence="2 3">
    <name type="scientific">Mucilaginibacter gossypiicola</name>
    <dbReference type="NCBI Taxonomy" id="551995"/>
    <lineage>
        <taxon>Bacteria</taxon>
        <taxon>Pseudomonadati</taxon>
        <taxon>Bacteroidota</taxon>
        <taxon>Sphingobacteriia</taxon>
        <taxon>Sphingobacteriales</taxon>
        <taxon>Sphingobacteriaceae</taxon>
        <taxon>Mucilaginibacter</taxon>
    </lineage>
</organism>
<keyword evidence="3" id="KW-1185">Reference proteome</keyword>
<dbReference type="AlphaFoldDB" id="A0A1H8B9T5"/>
<dbReference type="Proteomes" id="UP000198942">
    <property type="component" value="Unassembled WGS sequence"/>
</dbReference>
<feature type="domain" description="Nucleotide-diphospho-sugar transferase" evidence="1">
    <location>
        <begin position="46"/>
        <end position="170"/>
    </location>
</feature>
<dbReference type="Gene3D" id="3.90.550.10">
    <property type="entry name" value="Spore Coat Polysaccharide Biosynthesis Protein SpsA, Chain A"/>
    <property type="match status" value="1"/>
</dbReference>
<dbReference type="InterPro" id="IPR029044">
    <property type="entry name" value="Nucleotide-diphossugar_trans"/>
</dbReference>
<dbReference type="GO" id="GO:0016740">
    <property type="term" value="F:transferase activity"/>
    <property type="evidence" value="ECO:0007669"/>
    <property type="project" value="UniProtKB-KW"/>
</dbReference>
<evidence type="ECO:0000313" key="3">
    <source>
        <dbReference type="Proteomes" id="UP000198942"/>
    </source>
</evidence>
<keyword evidence="2" id="KW-0808">Transferase</keyword>
<sequence>MAQINKRMKLFSIYTDELSEIKDVFSGSIRDDWDVHIKYMGRAGDGNGDFASKGFYYIQQRKIEFLIEKIKENWDDVIIYADIDIQFFDKCSGLIEHAIYGKDFAFQPEHGSGNEVNVGFSVIRCNEKTLAVYKLILQYDFEILPIADQSAMNDILQENKTDVIWGLLPKQFWAMSHYMSELFAPPNDIVIHHANGTRPRLVNGERIGSVQLKMEQFQMIRNYIDAQKELELVTAMLQTKNSVFSDLLSAIEGKAMGNEASDEETQITFAFYLHVSLIKIINLFVPELFGNTPLLYDGMMRALFLPFFDSEEVGISYLQNKEMLSEICQDVQSIELEQPGDIPAWLISWTALCNEMLLEPAINTGDYRGTLKRMGCLINQHLKLSERSKYVLFYFIRETFSELARSGQEASYS</sequence>
<dbReference type="EMBL" id="FOCL01000001">
    <property type="protein sequence ID" value="SEM79563.1"/>
    <property type="molecule type" value="Genomic_DNA"/>
</dbReference>
<proteinExistence type="predicted"/>
<dbReference type="STRING" id="551995.SAMN05192574_101838"/>
<dbReference type="OrthoDB" id="9842389at2"/>
<evidence type="ECO:0000259" key="1">
    <source>
        <dbReference type="Pfam" id="PF03407"/>
    </source>
</evidence>
<accession>A0A1H8B9T5</accession>
<dbReference type="Pfam" id="PF03407">
    <property type="entry name" value="Nucleotid_trans"/>
    <property type="match status" value="1"/>
</dbReference>
<dbReference type="SUPFAM" id="SSF53448">
    <property type="entry name" value="Nucleotide-diphospho-sugar transferases"/>
    <property type="match status" value="1"/>
</dbReference>
<evidence type="ECO:0000313" key="2">
    <source>
        <dbReference type="EMBL" id="SEM79563.1"/>
    </source>
</evidence>
<name>A0A1H8B9T5_9SPHI</name>
<gene>
    <name evidence="2" type="ORF">SAMN05192574_101838</name>
</gene>
<dbReference type="InterPro" id="IPR005069">
    <property type="entry name" value="Nucl-diP-sugar_transferase"/>
</dbReference>